<evidence type="ECO:0000313" key="3">
    <source>
        <dbReference type="Proteomes" id="UP000265180"/>
    </source>
</evidence>
<evidence type="ECO:0000313" key="2">
    <source>
        <dbReference type="Ensembl" id="ENSORLP00020025836.1"/>
    </source>
</evidence>
<dbReference type="AlphaFoldDB" id="A0A3P9LZ99"/>
<sequence>MASLWITVFALKNLQPSSTHSAPQTLFPHIKTSILTICLPSILPGSSIWVCLSLLAMTERTSQNPDPADPEGLRLAISQQGMLLSRQADALTQMSATQQELFRRLDNLMQTLAGVTSQTASSVTAASPASGDLTTVMSASLEENIRSQPEPFHGDVEACGGFLLQCRLIFQQSPRYYQSDQRKLSLVAFLAVNPVTHLTYEHFIEELKTKPQLPSFLPPASLAASPGTLKTKCCKPKVRNPTTRTPLTVLSMSLNPSGLTPSHGPTPFALPATAG</sequence>
<name>A0A3P9LZ99_ORYLA</name>
<organism evidence="2 3">
    <name type="scientific">Oryzias latipes</name>
    <name type="common">Japanese rice fish</name>
    <name type="synonym">Japanese killifish</name>
    <dbReference type="NCBI Taxonomy" id="8090"/>
    <lineage>
        <taxon>Eukaryota</taxon>
        <taxon>Metazoa</taxon>
        <taxon>Chordata</taxon>
        <taxon>Craniata</taxon>
        <taxon>Vertebrata</taxon>
        <taxon>Euteleostomi</taxon>
        <taxon>Actinopterygii</taxon>
        <taxon>Neopterygii</taxon>
        <taxon>Teleostei</taxon>
        <taxon>Neoteleostei</taxon>
        <taxon>Acanthomorphata</taxon>
        <taxon>Ovalentaria</taxon>
        <taxon>Atherinomorphae</taxon>
        <taxon>Beloniformes</taxon>
        <taxon>Adrianichthyidae</taxon>
        <taxon>Oryziinae</taxon>
        <taxon>Oryzias</taxon>
    </lineage>
</organism>
<accession>A0A3P9LZ99</accession>
<proteinExistence type="predicted"/>
<protein>
    <submittedName>
        <fullName evidence="2">Uncharacterized protein</fullName>
    </submittedName>
</protein>
<dbReference type="Ensembl" id="ENSORLT00020003417.1">
    <property type="protein sequence ID" value="ENSORLP00020025836.1"/>
    <property type="gene ID" value="ENSORLG00020008019.1"/>
</dbReference>
<feature type="region of interest" description="Disordered" evidence="1">
    <location>
        <begin position="255"/>
        <end position="275"/>
    </location>
</feature>
<reference evidence="2" key="3">
    <citation type="submission" date="2025-08" db="UniProtKB">
        <authorList>
            <consortium name="Ensembl"/>
        </authorList>
    </citation>
    <scope>IDENTIFICATION</scope>
    <source>
        <strain evidence="2">HNI</strain>
    </source>
</reference>
<reference key="1">
    <citation type="journal article" date="2007" name="Nature">
        <title>The medaka draft genome and insights into vertebrate genome evolution.</title>
        <authorList>
            <person name="Kasahara M."/>
            <person name="Naruse K."/>
            <person name="Sasaki S."/>
            <person name="Nakatani Y."/>
            <person name="Qu W."/>
            <person name="Ahsan B."/>
            <person name="Yamada T."/>
            <person name="Nagayasu Y."/>
            <person name="Doi K."/>
            <person name="Kasai Y."/>
            <person name="Jindo T."/>
            <person name="Kobayashi D."/>
            <person name="Shimada A."/>
            <person name="Toyoda A."/>
            <person name="Kuroki Y."/>
            <person name="Fujiyama A."/>
            <person name="Sasaki T."/>
            <person name="Shimizu A."/>
            <person name="Asakawa S."/>
            <person name="Shimizu N."/>
            <person name="Hashimoto S."/>
            <person name="Yang J."/>
            <person name="Lee Y."/>
            <person name="Matsushima K."/>
            <person name="Sugano S."/>
            <person name="Sakaizumi M."/>
            <person name="Narita T."/>
            <person name="Ohishi K."/>
            <person name="Haga S."/>
            <person name="Ohta F."/>
            <person name="Nomoto H."/>
            <person name="Nogata K."/>
            <person name="Morishita T."/>
            <person name="Endo T."/>
            <person name="Shin-I T."/>
            <person name="Takeda H."/>
            <person name="Morishita S."/>
            <person name="Kohara Y."/>
        </authorList>
    </citation>
    <scope>NUCLEOTIDE SEQUENCE [LARGE SCALE GENOMIC DNA]</scope>
    <source>
        <strain>Hd-rR</strain>
    </source>
</reference>
<reference evidence="2" key="4">
    <citation type="submission" date="2025-09" db="UniProtKB">
        <authorList>
            <consortium name="Ensembl"/>
        </authorList>
    </citation>
    <scope>IDENTIFICATION</scope>
    <source>
        <strain evidence="2">HNI</strain>
    </source>
</reference>
<evidence type="ECO:0000256" key="1">
    <source>
        <dbReference type="SAM" id="MobiDB-lite"/>
    </source>
</evidence>
<dbReference type="Proteomes" id="UP000265180">
    <property type="component" value="Chromosome 3"/>
</dbReference>
<reference evidence="2 3" key="2">
    <citation type="submission" date="2017-04" db="EMBL/GenBank/DDBJ databases">
        <title>CpG methylation of centromeres and impact of large insertions on vertebrate speciation.</title>
        <authorList>
            <person name="Ichikawa K."/>
            <person name="Yoshimura J."/>
            <person name="Morishita S."/>
        </authorList>
    </citation>
    <scope>NUCLEOTIDE SEQUENCE</scope>
    <source>
        <strain evidence="2 3">HNI</strain>
    </source>
</reference>